<dbReference type="Pfam" id="PF13519">
    <property type="entry name" value="VWA_2"/>
    <property type="match status" value="1"/>
</dbReference>
<name>A0A518B165_9BACT</name>
<keyword evidence="4 5" id="KW-0472">Membrane</keyword>
<accession>A0A518B165</accession>
<evidence type="ECO:0000256" key="4">
    <source>
        <dbReference type="ARBA" id="ARBA00023136"/>
    </source>
</evidence>
<dbReference type="Gene3D" id="3.40.50.410">
    <property type="entry name" value="von Willebrand factor, type A domain"/>
    <property type="match status" value="1"/>
</dbReference>
<dbReference type="PANTHER" id="PTHR22550">
    <property type="entry name" value="SPORE GERMINATION PROTEIN"/>
    <property type="match status" value="1"/>
</dbReference>
<evidence type="ECO:0000256" key="1">
    <source>
        <dbReference type="ARBA" id="ARBA00022475"/>
    </source>
</evidence>
<reference evidence="7 8" key="1">
    <citation type="submission" date="2019-02" db="EMBL/GenBank/DDBJ databases">
        <title>Deep-cultivation of Planctomycetes and their phenomic and genomic characterization uncovers novel biology.</title>
        <authorList>
            <person name="Wiegand S."/>
            <person name="Jogler M."/>
            <person name="Boedeker C."/>
            <person name="Pinto D."/>
            <person name="Vollmers J."/>
            <person name="Rivas-Marin E."/>
            <person name="Kohn T."/>
            <person name="Peeters S.H."/>
            <person name="Heuer A."/>
            <person name="Rast P."/>
            <person name="Oberbeckmann S."/>
            <person name="Bunk B."/>
            <person name="Jeske O."/>
            <person name="Meyerdierks A."/>
            <person name="Storesund J.E."/>
            <person name="Kallscheuer N."/>
            <person name="Luecker S."/>
            <person name="Lage O.M."/>
            <person name="Pohl T."/>
            <person name="Merkel B.J."/>
            <person name="Hornburger P."/>
            <person name="Mueller R.-W."/>
            <person name="Bruemmer F."/>
            <person name="Labrenz M."/>
            <person name="Spormann A.M."/>
            <person name="Op den Camp H."/>
            <person name="Overmann J."/>
            <person name="Amann R."/>
            <person name="Jetten M.S.M."/>
            <person name="Mascher T."/>
            <person name="Medema M.H."/>
            <person name="Devos D.P."/>
            <person name="Kaster A.-K."/>
            <person name="Ovreas L."/>
            <person name="Rohde M."/>
            <person name="Galperin M.Y."/>
            <person name="Jogler C."/>
        </authorList>
    </citation>
    <scope>NUCLEOTIDE SEQUENCE [LARGE SCALE GENOMIC DNA]</scope>
    <source>
        <strain evidence="7 8">Pan216</strain>
    </source>
</reference>
<feature type="domain" description="VWFA" evidence="6">
    <location>
        <begin position="90"/>
        <end position="264"/>
    </location>
</feature>
<dbReference type="InterPro" id="IPR002035">
    <property type="entry name" value="VWF_A"/>
</dbReference>
<protein>
    <submittedName>
        <fullName evidence="7">von Willebrand factor type A domain protein</fullName>
    </submittedName>
</protein>
<evidence type="ECO:0000256" key="5">
    <source>
        <dbReference type="SAM" id="Phobius"/>
    </source>
</evidence>
<dbReference type="InterPro" id="IPR050768">
    <property type="entry name" value="UPF0353/GerABKA_families"/>
</dbReference>
<dbReference type="Proteomes" id="UP000317093">
    <property type="component" value="Chromosome"/>
</dbReference>
<evidence type="ECO:0000313" key="7">
    <source>
        <dbReference type="EMBL" id="QDU60723.1"/>
    </source>
</evidence>
<evidence type="ECO:0000313" key="8">
    <source>
        <dbReference type="Proteomes" id="UP000317093"/>
    </source>
</evidence>
<gene>
    <name evidence="7" type="ORF">Pan216_15730</name>
</gene>
<evidence type="ECO:0000256" key="3">
    <source>
        <dbReference type="ARBA" id="ARBA00022989"/>
    </source>
</evidence>
<keyword evidence="2 5" id="KW-0812">Transmembrane</keyword>
<dbReference type="KEGG" id="knv:Pan216_15730"/>
<dbReference type="SUPFAM" id="SSF53300">
    <property type="entry name" value="vWA-like"/>
    <property type="match status" value="1"/>
</dbReference>
<dbReference type="PANTHER" id="PTHR22550:SF5">
    <property type="entry name" value="LEUCINE ZIPPER PROTEIN 4"/>
    <property type="match status" value="1"/>
</dbReference>
<evidence type="ECO:0000256" key="2">
    <source>
        <dbReference type="ARBA" id="ARBA00022692"/>
    </source>
</evidence>
<keyword evidence="1" id="KW-1003">Cell membrane</keyword>
<feature type="transmembrane region" description="Helical" evidence="5">
    <location>
        <begin position="310"/>
        <end position="330"/>
    </location>
</feature>
<evidence type="ECO:0000259" key="6">
    <source>
        <dbReference type="PROSITE" id="PS50234"/>
    </source>
</evidence>
<proteinExistence type="predicted"/>
<dbReference type="RefSeq" id="WP_419193378.1">
    <property type="nucleotide sequence ID" value="NZ_CP036279.1"/>
</dbReference>
<keyword evidence="8" id="KW-1185">Reference proteome</keyword>
<dbReference type="AlphaFoldDB" id="A0A518B165"/>
<dbReference type="EMBL" id="CP036279">
    <property type="protein sequence ID" value="QDU60723.1"/>
    <property type="molecule type" value="Genomic_DNA"/>
</dbReference>
<dbReference type="InterPro" id="IPR036465">
    <property type="entry name" value="vWFA_dom_sf"/>
</dbReference>
<sequence>MQWGAPGFLFLLWLLPVVGYLLYRSHRRRLMAAHRFMSEAMADRLVPRIDTARAWLKGTAIVLGLGCLIVAAARPRFGEKYEYVARKGVDLFVLLDVSKSMLAQDVRPTRLERAKLDIKDLLDVIPGDRVGLIVFAGKPIVSVPLTTDHNFIRQELDQVDPDSAPRGGSLIGDAIRQALASMPPRGDRDQAIVLITDGEDHESFPLAAAEIAAERDVTIFTVGLGDPVEGARIPLASDRGARGFLTHGGQQVWSKMDEPLLEEIASATGGEYIPAKTQAYDLGRVYEQHLEGLTRGDIDSSYEKRYREQFPLFLALGVMFLLFDVLLASYPTGR</sequence>
<organism evidence="7 8">
    <name type="scientific">Kolteria novifilia</name>
    <dbReference type="NCBI Taxonomy" id="2527975"/>
    <lineage>
        <taxon>Bacteria</taxon>
        <taxon>Pseudomonadati</taxon>
        <taxon>Planctomycetota</taxon>
        <taxon>Planctomycetia</taxon>
        <taxon>Kolteriales</taxon>
        <taxon>Kolteriaceae</taxon>
        <taxon>Kolteria</taxon>
    </lineage>
</organism>
<dbReference type="PROSITE" id="PS50234">
    <property type="entry name" value="VWFA"/>
    <property type="match status" value="1"/>
</dbReference>
<dbReference type="SMART" id="SM00327">
    <property type="entry name" value="VWA"/>
    <property type="match status" value="1"/>
</dbReference>
<feature type="transmembrane region" description="Helical" evidence="5">
    <location>
        <begin position="6"/>
        <end position="23"/>
    </location>
</feature>
<keyword evidence="3 5" id="KW-1133">Transmembrane helix</keyword>